<gene>
    <name evidence="1" type="ORF">Hypma_005148</name>
</gene>
<proteinExistence type="predicted"/>
<reference evidence="1" key="1">
    <citation type="submission" date="2018-04" db="EMBL/GenBank/DDBJ databases">
        <title>Whole genome sequencing of Hypsizygus marmoreus.</title>
        <authorList>
            <person name="Choi I.-G."/>
            <person name="Min B."/>
            <person name="Kim J.-G."/>
            <person name="Kim S."/>
            <person name="Oh Y.-L."/>
            <person name="Kong W.-S."/>
            <person name="Park H."/>
            <person name="Jeong J."/>
            <person name="Song E.-S."/>
        </authorList>
    </citation>
    <scope>NUCLEOTIDE SEQUENCE [LARGE SCALE GENOMIC DNA]</scope>
    <source>
        <strain evidence="1">51987-8</strain>
    </source>
</reference>
<dbReference type="EMBL" id="LUEZ02000021">
    <property type="protein sequence ID" value="RDB26921.1"/>
    <property type="molecule type" value="Genomic_DNA"/>
</dbReference>
<organism evidence="1 2">
    <name type="scientific">Hypsizygus marmoreus</name>
    <name type="common">White beech mushroom</name>
    <name type="synonym">Agaricus marmoreus</name>
    <dbReference type="NCBI Taxonomy" id="39966"/>
    <lineage>
        <taxon>Eukaryota</taxon>
        <taxon>Fungi</taxon>
        <taxon>Dikarya</taxon>
        <taxon>Basidiomycota</taxon>
        <taxon>Agaricomycotina</taxon>
        <taxon>Agaricomycetes</taxon>
        <taxon>Agaricomycetidae</taxon>
        <taxon>Agaricales</taxon>
        <taxon>Tricholomatineae</taxon>
        <taxon>Lyophyllaceae</taxon>
        <taxon>Hypsizygus</taxon>
    </lineage>
</organism>
<comment type="caution">
    <text evidence="1">The sequence shown here is derived from an EMBL/GenBank/DDBJ whole genome shotgun (WGS) entry which is preliminary data.</text>
</comment>
<evidence type="ECO:0000313" key="1">
    <source>
        <dbReference type="EMBL" id="RDB26921.1"/>
    </source>
</evidence>
<dbReference type="Proteomes" id="UP000076154">
    <property type="component" value="Unassembled WGS sequence"/>
</dbReference>
<sequence length="74" mass="8554">MCAEFMCEILAYVKFRILCCDLVVTRGSKYPPAQCYCYMYPLQQNVRIQHMTSKGTHASDPYQAERETCGASRF</sequence>
<name>A0A369JX62_HYPMA</name>
<evidence type="ECO:0000313" key="2">
    <source>
        <dbReference type="Proteomes" id="UP000076154"/>
    </source>
</evidence>
<protein>
    <submittedName>
        <fullName evidence="1">Uncharacterized protein</fullName>
    </submittedName>
</protein>
<dbReference type="AlphaFoldDB" id="A0A369JX62"/>
<accession>A0A369JX62</accession>
<keyword evidence="2" id="KW-1185">Reference proteome</keyword>
<dbReference type="InParanoid" id="A0A369JX62"/>